<proteinExistence type="predicted"/>
<keyword evidence="2" id="KW-1185">Reference proteome</keyword>
<gene>
    <name evidence="1" type="ORF">GMOD_00007827</name>
</gene>
<dbReference type="Proteomes" id="UP000265663">
    <property type="component" value="Unassembled WGS sequence"/>
</dbReference>
<dbReference type="AlphaFoldDB" id="A0A3M7MFL7"/>
<dbReference type="EMBL" id="KE747840">
    <property type="protein sequence ID" value="RMZ73326.1"/>
    <property type="molecule type" value="Genomic_DNA"/>
</dbReference>
<name>A0A3M7MFL7_9PLEO</name>
<dbReference type="OrthoDB" id="3774700at2759"/>
<evidence type="ECO:0000313" key="2">
    <source>
        <dbReference type="Proteomes" id="UP000265663"/>
    </source>
</evidence>
<evidence type="ECO:0000313" key="1">
    <source>
        <dbReference type="EMBL" id="RMZ73326.1"/>
    </source>
</evidence>
<accession>A0A3M7MFL7</accession>
<protein>
    <submittedName>
        <fullName evidence="1">Uncharacterized protein</fullName>
    </submittedName>
</protein>
<organism evidence="1 2">
    <name type="scientific">Pyrenophora seminiperda CCB06</name>
    <dbReference type="NCBI Taxonomy" id="1302712"/>
    <lineage>
        <taxon>Eukaryota</taxon>
        <taxon>Fungi</taxon>
        <taxon>Dikarya</taxon>
        <taxon>Ascomycota</taxon>
        <taxon>Pezizomycotina</taxon>
        <taxon>Dothideomycetes</taxon>
        <taxon>Pleosporomycetidae</taxon>
        <taxon>Pleosporales</taxon>
        <taxon>Pleosporineae</taxon>
        <taxon>Pleosporaceae</taxon>
        <taxon>Pyrenophora</taxon>
    </lineage>
</organism>
<sequence length="378" mass="42699">MRFNQLSPSFSGAMAHNIGTHERDLRTLTALADSSDKEQCYSELSFCVPTSLAFAKRLQWEQTPWVTTTVGHNLANPICAADAHLIAYHLQHQLGQDITPSAIQNALLFGSTYILSEDGRTSVPGTYPQLFVVFPHADTSAAKDENFLKIWHDDIVIPAFNHAWAESGLVPISGAHRDSTTRILPPRGTTTPRDALPFIGFLAHLQNGNPTPVRTDWPSWRDPSFPIGTEGKHTGLRSTIYASAWTSIEGMLKDHPDLPHYQSPVLLALCRVKVFVNTWLNAKDRFRCSAEEWDRCVDRRWMQEGSFKVVESVVMGTMDDGDRMVAREERKKLLYARDVKGNVYKKRTWEDDRQGRKDKDEVDVDVDADAHRSKRVKT</sequence>
<reference evidence="1 2" key="1">
    <citation type="journal article" date="2014" name="PLoS ONE">
        <title>De novo Genome Assembly of the Fungal Plant Pathogen Pyrenophora semeniperda.</title>
        <authorList>
            <person name="Soliai M.M."/>
            <person name="Meyer S.E."/>
            <person name="Udall J.A."/>
            <person name="Elzinga D.E."/>
            <person name="Hermansen R.A."/>
            <person name="Bodily P.M."/>
            <person name="Hart A.A."/>
            <person name="Coleman C.E."/>
        </authorList>
    </citation>
    <scope>NUCLEOTIDE SEQUENCE [LARGE SCALE GENOMIC DNA]</scope>
    <source>
        <strain evidence="1 2">CCB06</strain>
        <tissue evidence="1">Mycelium</tissue>
    </source>
</reference>